<dbReference type="InterPro" id="IPR001525">
    <property type="entry name" value="C5_MeTfrase"/>
</dbReference>
<sequence>MFNFIDLFSGAGGMTKGFENIGFEQIFSIEYDSKIAETYKYNFPTHKLIVDD</sequence>
<gene>
    <name evidence="4" type="ORF">EIG99_15310</name>
</gene>
<name>A0A4Q7CHW5_9STAP</name>
<dbReference type="Pfam" id="PF00145">
    <property type="entry name" value="DNA_methylase"/>
    <property type="match status" value="1"/>
</dbReference>
<evidence type="ECO:0000256" key="3">
    <source>
        <dbReference type="ARBA" id="ARBA00022747"/>
    </source>
</evidence>
<dbReference type="RefSeq" id="WP_130135978.1">
    <property type="nucleotide sequence ID" value="NZ_RQTE01000814.1"/>
</dbReference>
<protein>
    <submittedName>
        <fullName evidence="4">DNA cytosine methyltransferase</fullName>
    </submittedName>
</protein>
<organism evidence="4 5">
    <name type="scientific">Staphylococcus condimenti</name>
    <dbReference type="NCBI Taxonomy" id="70255"/>
    <lineage>
        <taxon>Bacteria</taxon>
        <taxon>Bacillati</taxon>
        <taxon>Bacillota</taxon>
        <taxon>Bacilli</taxon>
        <taxon>Bacillales</taxon>
        <taxon>Staphylococcaceae</taxon>
        <taxon>Staphylococcus</taxon>
    </lineage>
</organism>
<dbReference type="AlphaFoldDB" id="A0A4Q7CHW5"/>
<evidence type="ECO:0000313" key="4">
    <source>
        <dbReference type="EMBL" id="RZH97027.1"/>
    </source>
</evidence>
<dbReference type="InterPro" id="IPR029063">
    <property type="entry name" value="SAM-dependent_MTases_sf"/>
</dbReference>
<dbReference type="EMBL" id="RQTE01000814">
    <property type="protein sequence ID" value="RZH97027.1"/>
    <property type="molecule type" value="Genomic_DNA"/>
</dbReference>
<dbReference type="SUPFAM" id="SSF53335">
    <property type="entry name" value="S-adenosyl-L-methionine-dependent methyltransferases"/>
    <property type="match status" value="1"/>
</dbReference>
<dbReference type="Gene3D" id="3.40.50.150">
    <property type="entry name" value="Vaccinia Virus protein VP39"/>
    <property type="match status" value="1"/>
</dbReference>
<reference evidence="4 5" key="1">
    <citation type="submission" date="2018-11" db="EMBL/GenBank/DDBJ databases">
        <title>Genomic profiling of Staphylococcus species from a Poultry farm system in KwaZulu-Natal, South Africa.</title>
        <authorList>
            <person name="Amoako D.G."/>
            <person name="Somboro A.M."/>
            <person name="Abia A.L.K."/>
            <person name="Bester L.A."/>
            <person name="Essack S.Y."/>
        </authorList>
    </citation>
    <scope>NUCLEOTIDE SEQUENCE [LARGE SCALE GENOMIC DNA]</scope>
    <source>
        <strain evidence="4 5">SA11</strain>
    </source>
</reference>
<dbReference type="Proteomes" id="UP000293854">
    <property type="component" value="Unassembled WGS sequence"/>
</dbReference>
<evidence type="ECO:0000256" key="1">
    <source>
        <dbReference type="ARBA" id="ARBA00022603"/>
    </source>
</evidence>
<accession>A0A4Q7CHW5</accession>
<comment type="caution">
    <text evidence="4">The sequence shown here is derived from an EMBL/GenBank/DDBJ whole genome shotgun (WGS) entry which is preliminary data.</text>
</comment>
<dbReference type="GO" id="GO:0008168">
    <property type="term" value="F:methyltransferase activity"/>
    <property type="evidence" value="ECO:0007669"/>
    <property type="project" value="UniProtKB-KW"/>
</dbReference>
<keyword evidence="1 4" id="KW-0489">Methyltransferase</keyword>
<evidence type="ECO:0000313" key="5">
    <source>
        <dbReference type="Proteomes" id="UP000293854"/>
    </source>
</evidence>
<evidence type="ECO:0000256" key="2">
    <source>
        <dbReference type="ARBA" id="ARBA00022679"/>
    </source>
</evidence>
<proteinExistence type="predicted"/>
<dbReference type="GO" id="GO:0009307">
    <property type="term" value="P:DNA restriction-modification system"/>
    <property type="evidence" value="ECO:0007669"/>
    <property type="project" value="UniProtKB-KW"/>
</dbReference>
<dbReference type="GO" id="GO:0032259">
    <property type="term" value="P:methylation"/>
    <property type="evidence" value="ECO:0007669"/>
    <property type="project" value="UniProtKB-KW"/>
</dbReference>
<feature type="non-terminal residue" evidence="4">
    <location>
        <position position="52"/>
    </location>
</feature>
<keyword evidence="3" id="KW-0680">Restriction system</keyword>
<keyword evidence="2 4" id="KW-0808">Transferase</keyword>